<feature type="compositionally biased region" description="Acidic residues" evidence="3">
    <location>
        <begin position="618"/>
        <end position="643"/>
    </location>
</feature>
<accession>A0A6A7CB28</accession>
<evidence type="ECO:0000256" key="1">
    <source>
        <dbReference type="ARBA" id="ARBA00022679"/>
    </source>
</evidence>
<evidence type="ECO:0000256" key="3">
    <source>
        <dbReference type="SAM" id="MobiDB-lite"/>
    </source>
</evidence>
<organism evidence="5 6">
    <name type="scientific">Piedraia hortae CBS 480.64</name>
    <dbReference type="NCBI Taxonomy" id="1314780"/>
    <lineage>
        <taxon>Eukaryota</taxon>
        <taxon>Fungi</taxon>
        <taxon>Dikarya</taxon>
        <taxon>Ascomycota</taxon>
        <taxon>Pezizomycotina</taxon>
        <taxon>Dothideomycetes</taxon>
        <taxon>Dothideomycetidae</taxon>
        <taxon>Capnodiales</taxon>
        <taxon>Piedraiaceae</taxon>
        <taxon>Piedraia</taxon>
    </lineage>
</organism>
<dbReference type="PANTHER" id="PTHR46116:SF15">
    <property type="entry name" value="(E3-INDEPENDENT) E2 UBIQUITIN-CONJUGATING ENZYME"/>
    <property type="match status" value="1"/>
</dbReference>
<evidence type="ECO:0000313" key="5">
    <source>
        <dbReference type="EMBL" id="KAF2864279.1"/>
    </source>
</evidence>
<dbReference type="SUPFAM" id="SSF54495">
    <property type="entry name" value="UBC-like"/>
    <property type="match status" value="1"/>
</dbReference>
<keyword evidence="1" id="KW-0808">Transferase</keyword>
<proteinExistence type="predicted"/>
<dbReference type="InterPro" id="IPR000608">
    <property type="entry name" value="UBC"/>
</dbReference>
<dbReference type="PANTHER" id="PTHR46116">
    <property type="entry name" value="(E3-INDEPENDENT) E2 UBIQUITIN-CONJUGATING ENZYME"/>
    <property type="match status" value="1"/>
</dbReference>
<feature type="domain" description="UBC core" evidence="4">
    <location>
        <begin position="685"/>
        <end position="856"/>
    </location>
</feature>
<dbReference type="Proteomes" id="UP000799421">
    <property type="component" value="Unassembled WGS sequence"/>
</dbReference>
<dbReference type="CDD" id="cd23837">
    <property type="entry name" value="UBCc_UBE2O"/>
    <property type="match status" value="1"/>
</dbReference>
<dbReference type="GO" id="GO:0061631">
    <property type="term" value="F:ubiquitin conjugating enzyme activity"/>
    <property type="evidence" value="ECO:0007669"/>
    <property type="project" value="TreeGrafter"/>
</dbReference>
<keyword evidence="6" id="KW-1185">Reference proteome</keyword>
<evidence type="ECO:0000313" key="6">
    <source>
        <dbReference type="Proteomes" id="UP000799421"/>
    </source>
</evidence>
<dbReference type="Pfam" id="PF23046">
    <property type="entry name" value="tSH3-B_UBE2O"/>
    <property type="match status" value="1"/>
</dbReference>
<dbReference type="OrthoDB" id="47801at2759"/>
<feature type="compositionally biased region" description="Acidic residues" evidence="3">
    <location>
        <begin position="568"/>
        <end position="589"/>
    </location>
</feature>
<sequence>MEKPMFSDDVVGLKKDVRVKGVILRTQADVETHRQMADLSIVRRGDKVSTAEYNEYNSTGIPPSGTVVVQWTEDEAIQLERKSELVLLDRPLYIGDVVKRNQRDAMSGVILNVEARCNLQPIKKFSYKDSHTVQGHLPPGDMLPELKLIDSGSILTDIPASELDYVRQPDEDDLIVYKDWIGRVVDAHHAVVLLLTDRCVVELDEARLLENPQNNEPVYVGDLCLTKKGDLRKGRWIFGEYNPNTPPVGLAVSTRATMLGVDWIQKRIGSTDSEEPPGMLEREELEAVHFQVLDRTRRPGRESIPSETVSNEDLELQLDMRVRFKDGVQASCRYNGSTSHGKFNRIPRQEMMGYDANVFDVVAVATDAYVQWQNLSITRESSLDLVPDSTTDDEHAAWPGEVAHSVEMDEQGRFVSKVGIIQSVRPAERMAQIRWAPDGIVEYQKVDDEEGEVTQKVVAALIGLATGDVQDVSLYDVKAPGSLNVHRGDIALIGEVPWTLPPYTRPTRESGEWLGEIVDTPLDGTLTVRLIAAPVVRDVVVSREQVVVAIRCDGTNVLDDWASSDGMGYDDDYDDDDELDDAEDTDATDYEAVPLTAPGPEHYHPNGTLMLEPRPTYEDENGEPLAEDEVENAEWESDDEEPQTETVAPDHDQQTKYSPPAYLILDEPVPRDQFWETFQGKSSPALTKRIQKEHRILQKPGAIPDGIYIRSWESRLDLIRVLFVGPAETPYRYAPFLVDFHLGPNFPVEPPEAYFHSWPTESGLGGSGKVNPNLYEDGKICLSLLGTWEHQNKAEGWNPSTSTFLQVIVSIQGLVLVAEPYFNEAGYELLVGLESSKRPSVLYSELAYLRARSFLIYANTHLNEISSFEGILRWLYRDATGPKLLGKAIADVNETITNSEVEGSEPDGMVVVSRGLCVPLRRVLTRLRQLEGQ</sequence>
<dbReference type="InterPro" id="IPR057735">
    <property type="entry name" value="UBE2O-like_tSH3-B"/>
</dbReference>
<dbReference type="SMART" id="SM00212">
    <property type="entry name" value="UBCc"/>
    <property type="match status" value="1"/>
</dbReference>
<evidence type="ECO:0000256" key="2">
    <source>
        <dbReference type="ARBA" id="ARBA00022786"/>
    </source>
</evidence>
<name>A0A6A7CB28_9PEZI</name>
<protein>
    <recommendedName>
        <fullName evidence="4">UBC core domain-containing protein</fullName>
    </recommendedName>
</protein>
<gene>
    <name evidence="5" type="ORF">K470DRAFT_253947</name>
</gene>
<dbReference type="EMBL" id="MU005957">
    <property type="protein sequence ID" value="KAF2864279.1"/>
    <property type="molecule type" value="Genomic_DNA"/>
</dbReference>
<dbReference type="PROSITE" id="PS50127">
    <property type="entry name" value="UBC_2"/>
    <property type="match status" value="1"/>
</dbReference>
<keyword evidence="2" id="KW-0833">Ubl conjugation pathway</keyword>
<dbReference type="Gene3D" id="3.10.110.10">
    <property type="entry name" value="Ubiquitin Conjugating Enzyme"/>
    <property type="match status" value="1"/>
</dbReference>
<dbReference type="InterPro" id="IPR016135">
    <property type="entry name" value="UBQ-conjugating_enzyme/RWD"/>
</dbReference>
<dbReference type="AlphaFoldDB" id="A0A6A7CB28"/>
<evidence type="ECO:0000259" key="4">
    <source>
        <dbReference type="PROSITE" id="PS50127"/>
    </source>
</evidence>
<feature type="region of interest" description="Disordered" evidence="3">
    <location>
        <begin position="560"/>
        <end position="656"/>
    </location>
</feature>
<dbReference type="Pfam" id="PF00179">
    <property type="entry name" value="UQ_con"/>
    <property type="match status" value="1"/>
</dbReference>
<reference evidence="5" key="1">
    <citation type="journal article" date="2020" name="Stud. Mycol.">
        <title>101 Dothideomycetes genomes: a test case for predicting lifestyles and emergence of pathogens.</title>
        <authorList>
            <person name="Haridas S."/>
            <person name="Albert R."/>
            <person name="Binder M."/>
            <person name="Bloem J."/>
            <person name="Labutti K."/>
            <person name="Salamov A."/>
            <person name="Andreopoulos B."/>
            <person name="Baker S."/>
            <person name="Barry K."/>
            <person name="Bills G."/>
            <person name="Bluhm B."/>
            <person name="Cannon C."/>
            <person name="Castanera R."/>
            <person name="Culley D."/>
            <person name="Daum C."/>
            <person name="Ezra D."/>
            <person name="Gonzalez J."/>
            <person name="Henrissat B."/>
            <person name="Kuo A."/>
            <person name="Liang C."/>
            <person name="Lipzen A."/>
            <person name="Lutzoni F."/>
            <person name="Magnuson J."/>
            <person name="Mondo S."/>
            <person name="Nolan M."/>
            <person name="Ohm R."/>
            <person name="Pangilinan J."/>
            <person name="Park H.-J."/>
            <person name="Ramirez L."/>
            <person name="Alfaro M."/>
            <person name="Sun H."/>
            <person name="Tritt A."/>
            <person name="Yoshinaga Y."/>
            <person name="Zwiers L.-H."/>
            <person name="Turgeon B."/>
            <person name="Goodwin S."/>
            <person name="Spatafora J."/>
            <person name="Crous P."/>
            <person name="Grigoriev I."/>
        </authorList>
    </citation>
    <scope>NUCLEOTIDE SEQUENCE</scope>
    <source>
        <strain evidence="5">CBS 480.64</strain>
    </source>
</reference>